<feature type="compositionally biased region" description="Low complexity" evidence="1">
    <location>
        <begin position="18"/>
        <end position="29"/>
    </location>
</feature>
<keyword evidence="3" id="KW-1185">Reference proteome</keyword>
<reference evidence="2 3" key="1">
    <citation type="journal article" date="2019" name="Sci. Rep.">
        <title>Orb-weaving spider Araneus ventricosus genome elucidates the spidroin gene catalogue.</title>
        <authorList>
            <person name="Kono N."/>
            <person name="Nakamura H."/>
            <person name="Ohtoshi R."/>
            <person name="Moran D.A.P."/>
            <person name="Shinohara A."/>
            <person name="Yoshida Y."/>
            <person name="Fujiwara M."/>
            <person name="Mori M."/>
            <person name="Tomita M."/>
            <person name="Arakawa K."/>
        </authorList>
    </citation>
    <scope>NUCLEOTIDE SEQUENCE [LARGE SCALE GENOMIC DNA]</scope>
</reference>
<feature type="region of interest" description="Disordered" evidence="1">
    <location>
        <begin position="1"/>
        <end position="33"/>
    </location>
</feature>
<dbReference type="AlphaFoldDB" id="A0A4Y2AVD3"/>
<organism evidence="2 3">
    <name type="scientific">Araneus ventricosus</name>
    <name type="common">Orbweaver spider</name>
    <name type="synonym">Epeira ventricosa</name>
    <dbReference type="NCBI Taxonomy" id="182803"/>
    <lineage>
        <taxon>Eukaryota</taxon>
        <taxon>Metazoa</taxon>
        <taxon>Ecdysozoa</taxon>
        <taxon>Arthropoda</taxon>
        <taxon>Chelicerata</taxon>
        <taxon>Arachnida</taxon>
        <taxon>Araneae</taxon>
        <taxon>Araneomorphae</taxon>
        <taxon>Entelegynae</taxon>
        <taxon>Araneoidea</taxon>
        <taxon>Araneidae</taxon>
        <taxon>Araneus</taxon>
    </lineage>
</organism>
<proteinExistence type="predicted"/>
<accession>A0A4Y2AVD3</accession>
<comment type="caution">
    <text evidence="2">The sequence shown here is derived from an EMBL/GenBank/DDBJ whole genome shotgun (WGS) entry which is preliminary data.</text>
</comment>
<name>A0A4Y2AVD3_ARAVE</name>
<evidence type="ECO:0000313" key="3">
    <source>
        <dbReference type="Proteomes" id="UP000499080"/>
    </source>
</evidence>
<gene>
    <name evidence="2" type="ORF">AVEN_132690_1</name>
</gene>
<dbReference type="EMBL" id="BGPR01000034">
    <property type="protein sequence ID" value="GBL83810.1"/>
    <property type="molecule type" value="Genomic_DNA"/>
</dbReference>
<evidence type="ECO:0000313" key="2">
    <source>
        <dbReference type="EMBL" id="GBL83810.1"/>
    </source>
</evidence>
<sequence>MECKRTSKPQESTEETVASNTNISSTSASGDHTKELMKVANYYQLSLKQVSQIPFRMDLIHVSSHPPPRDLPEAAIGQS</sequence>
<dbReference type="Proteomes" id="UP000499080">
    <property type="component" value="Unassembled WGS sequence"/>
</dbReference>
<protein>
    <submittedName>
        <fullName evidence="2">Uncharacterized protein</fullName>
    </submittedName>
</protein>
<evidence type="ECO:0000256" key="1">
    <source>
        <dbReference type="SAM" id="MobiDB-lite"/>
    </source>
</evidence>